<evidence type="ECO:0000256" key="5">
    <source>
        <dbReference type="SAM" id="MobiDB-lite"/>
    </source>
</evidence>
<dbReference type="PANTHER" id="PTHR46674:SF1">
    <property type="entry name" value="INACTIVE PEPTIDYL-PROLYL CIS-TRANS ISOMERASE FKBP6"/>
    <property type="match status" value="1"/>
</dbReference>
<comment type="catalytic activity">
    <reaction evidence="4">
        <text>[protein]-peptidylproline (omega=180) = [protein]-peptidylproline (omega=0)</text>
        <dbReference type="Rhea" id="RHEA:16237"/>
        <dbReference type="Rhea" id="RHEA-COMP:10747"/>
        <dbReference type="Rhea" id="RHEA-COMP:10748"/>
        <dbReference type="ChEBI" id="CHEBI:83833"/>
        <dbReference type="ChEBI" id="CHEBI:83834"/>
        <dbReference type="EC" id="5.2.1.8"/>
    </reaction>
</comment>
<dbReference type="GO" id="GO:0003676">
    <property type="term" value="F:nucleic acid binding"/>
    <property type="evidence" value="ECO:0007669"/>
    <property type="project" value="InterPro"/>
</dbReference>
<keyword evidence="4" id="KW-0697">Rotamase</keyword>
<evidence type="ECO:0000256" key="2">
    <source>
        <dbReference type="ARBA" id="ARBA00022737"/>
    </source>
</evidence>
<dbReference type="Gene3D" id="1.25.40.10">
    <property type="entry name" value="Tetratricopeptide repeat domain"/>
    <property type="match status" value="1"/>
</dbReference>
<dbReference type="PROSITE" id="PS50059">
    <property type="entry name" value="FKBP_PPIASE"/>
    <property type="match status" value="1"/>
</dbReference>
<dbReference type="InterPro" id="IPR042282">
    <property type="entry name" value="FKBP6/shu"/>
</dbReference>
<dbReference type="Gene3D" id="3.30.1370.50">
    <property type="entry name" value="R3H-like domain"/>
    <property type="match status" value="1"/>
</dbReference>
<sequence length="490" mass="56214">MVLKTKCNDFITPLKSAVDLLKLGCQKGVEFELDNENLCLNDNSNVIDYGSYDKNQLSSNICFMSDDEDDSSDDGEYMTEMERLYRKMKRIKNSDITPEQDGGVLKQMKKPGFGKTVPEKALVQIHYNAYSEVGQPPYDSTRMRGEPMKLRLGQGASILGLELAILSMAKHEISRFLIHYSYGYGEMGCPPRIPPKATLIIDLEVMSFTEQDGVDDYYDLTPEERRAKLKYVDIEKVVNVETAEAKQYFDSKNYQKASYKYSRAQNILEEYHLKNDEEEKLWTKQLLKVYTNSAICHHNLKQFGRTIHFCNEILKKDKNNVKAHYFKGKALHGIGNFLEAKNSLKLARNLDPSNTAISSALQSLAKSMKEQELFEKNMCQKMFSKPIYNAKSDTDVFSGTEKKEETPKDEGDQQTCSEDFRNLVEEQLQKFQKDSDMTEMPFPCIQMNNWEIACILETADKLGLGIRKRGTGSQLRYEVHKKCIKPDEAK</sequence>
<evidence type="ECO:0000313" key="8">
    <source>
        <dbReference type="Proteomes" id="UP000076420"/>
    </source>
</evidence>
<dbReference type="InterPro" id="IPR036867">
    <property type="entry name" value="R3H_dom_sf"/>
</dbReference>
<feature type="domain" description="PPIase FKBP-type" evidence="6">
    <location>
        <begin position="120"/>
        <end position="209"/>
    </location>
</feature>
<dbReference type="InterPro" id="IPR001179">
    <property type="entry name" value="PPIase_FKBP_dom"/>
</dbReference>
<dbReference type="SUPFAM" id="SSF48452">
    <property type="entry name" value="TPR-like"/>
    <property type="match status" value="1"/>
</dbReference>
<dbReference type="SMART" id="SM00028">
    <property type="entry name" value="TPR"/>
    <property type="match status" value="3"/>
</dbReference>
<gene>
    <name evidence="7" type="primary">106063365</name>
</gene>
<dbReference type="InterPro" id="IPR019734">
    <property type="entry name" value="TPR_rpt"/>
</dbReference>
<evidence type="ECO:0000256" key="3">
    <source>
        <dbReference type="ARBA" id="ARBA00022803"/>
    </source>
</evidence>
<dbReference type="EnsemblMetazoa" id="BGLB028682-RB">
    <property type="protein sequence ID" value="BGLB028682-PB"/>
    <property type="gene ID" value="BGLB028682"/>
</dbReference>
<dbReference type="GO" id="GO:0005737">
    <property type="term" value="C:cytoplasm"/>
    <property type="evidence" value="ECO:0007669"/>
    <property type="project" value="TreeGrafter"/>
</dbReference>
<keyword evidence="4" id="KW-0413">Isomerase</keyword>
<proteinExistence type="inferred from homology"/>
<dbReference type="AlphaFoldDB" id="A0A2C9L9L5"/>
<dbReference type="RefSeq" id="XP_013077158.2">
    <property type="nucleotide sequence ID" value="XM_013221704.2"/>
</dbReference>
<dbReference type="PANTHER" id="PTHR46674">
    <property type="entry name" value="INACTIVE PEPTIDYL-PROLYL CIS-TRANS ISOMERASE FKBP6"/>
    <property type="match status" value="1"/>
</dbReference>
<dbReference type="STRING" id="6526.A0A2C9L9L5"/>
<evidence type="ECO:0000259" key="6">
    <source>
        <dbReference type="PROSITE" id="PS50059"/>
    </source>
</evidence>
<name>A0A2C9L9L5_BIOGL</name>
<evidence type="ECO:0000256" key="1">
    <source>
        <dbReference type="ARBA" id="ARBA00009648"/>
    </source>
</evidence>
<dbReference type="Proteomes" id="UP000076420">
    <property type="component" value="Unassembled WGS sequence"/>
</dbReference>
<dbReference type="GO" id="GO:0034587">
    <property type="term" value="P:piRNA processing"/>
    <property type="evidence" value="ECO:0007669"/>
    <property type="project" value="TreeGrafter"/>
</dbReference>
<feature type="compositionally biased region" description="Basic and acidic residues" evidence="5">
    <location>
        <begin position="400"/>
        <end position="411"/>
    </location>
</feature>
<dbReference type="KEGG" id="bgt:106063365"/>
<dbReference type="VEuPathDB" id="VectorBase:BGLB028682"/>
<dbReference type="OrthoDB" id="8116123at2759"/>
<organism evidence="7 8">
    <name type="scientific">Biomphalaria glabrata</name>
    <name type="common">Bloodfluke planorb</name>
    <name type="synonym">Freshwater snail</name>
    <dbReference type="NCBI Taxonomy" id="6526"/>
    <lineage>
        <taxon>Eukaryota</taxon>
        <taxon>Metazoa</taxon>
        <taxon>Spiralia</taxon>
        <taxon>Lophotrochozoa</taxon>
        <taxon>Mollusca</taxon>
        <taxon>Gastropoda</taxon>
        <taxon>Heterobranchia</taxon>
        <taxon>Euthyneura</taxon>
        <taxon>Panpulmonata</taxon>
        <taxon>Hygrophila</taxon>
        <taxon>Lymnaeoidea</taxon>
        <taxon>Planorbidae</taxon>
        <taxon>Biomphalaria</taxon>
    </lineage>
</organism>
<evidence type="ECO:0000313" key="7">
    <source>
        <dbReference type="EnsemblMetazoa" id="BGLB028682-PB"/>
    </source>
</evidence>
<dbReference type="Gene3D" id="3.10.50.40">
    <property type="match status" value="1"/>
</dbReference>
<dbReference type="InterPro" id="IPR046357">
    <property type="entry name" value="PPIase_dom_sf"/>
</dbReference>
<dbReference type="SUPFAM" id="SSF54534">
    <property type="entry name" value="FKBP-like"/>
    <property type="match status" value="1"/>
</dbReference>
<protein>
    <recommendedName>
        <fullName evidence="4">peptidylprolyl isomerase</fullName>
        <ecNumber evidence="4">5.2.1.8</ecNumber>
    </recommendedName>
</protein>
<feature type="region of interest" description="Disordered" evidence="5">
    <location>
        <begin position="395"/>
        <end position="415"/>
    </location>
</feature>
<dbReference type="Pfam" id="PF00254">
    <property type="entry name" value="FKBP_C"/>
    <property type="match status" value="1"/>
</dbReference>
<accession>A0A2C9L9L5</accession>
<dbReference type="VEuPathDB" id="VectorBase:BGLAX_038819"/>
<dbReference type="InterPro" id="IPR011990">
    <property type="entry name" value="TPR-like_helical_dom_sf"/>
</dbReference>
<dbReference type="GO" id="GO:0003755">
    <property type="term" value="F:peptidyl-prolyl cis-trans isomerase activity"/>
    <property type="evidence" value="ECO:0007669"/>
    <property type="project" value="UniProtKB-KW"/>
</dbReference>
<keyword evidence="2" id="KW-0677">Repeat</keyword>
<dbReference type="EC" id="5.2.1.8" evidence="4"/>
<dbReference type="GO" id="GO:0051879">
    <property type="term" value="F:Hsp90 protein binding"/>
    <property type="evidence" value="ECO:0007669"/>
    <property type="project" value="TreeGrafter"/>
</dbReference>
<reference evidence="7" key="1">
    <citation type="submission" date="2020-05" db="UniProtKB">
        <authorList>
            <consortium name="EnsemblMetazoa"/>
        </authorList>
    </citation>
    <scope>IDENTIFICATION</scope>
    <source>
        <strain evidence="7">BB02</strain>
    </source>
</reference>
<evidence type="ECO:0000256" key="4">
    <source>
        <dbReference type="PROSITE-ProRule" id="PRU00277"/>
    </source>
</evidence>
<keyword evidence="3" id="KW-0802">TPR repeat</keyword>
<dbReference type="GO" id="GO:0007283">
    <property type="term" value="P:spermatogenesis"/>
    <property type="evidence" value="ECO:0007669"/>
    <property type="project" value="TreeGrafter"/>
</dbReference>
<comment type="similarity">
    <text evidence="1">Belongs to the FKBP6 family.</text>
</comment>